<accession>A0A1M6GYY7</accession>
<name>A0A1M6GYY7_9FLAO</name>
<protein>
    <submittedName>
        <fullName evidence="1">Uncharacterized protein</fullName>
    </submittedName>
</protein>
<dbReference type="AlphaFoldDB" id="A0A1M6GYY7"/>
<sequence>MVTRSLSLTILKRMKVKIEEAINATNYKVTRKNKNQWKLY</sequence>
<reference evidence="2" key="1">
    <citation type="submission" date="2016-11" db="EMBL/GenBank/DDBJ databases">
        <authorList>
            <person name="Varghese N."/>
            <person name="Submissions S."/>
        </authorList>
    </citation>
    <scope>NUCLEOTIDE SEQUENCE [LARGE SCALE GENOMIC DNA]</scope>
    <source>
        <strain evidence="2">DSM 26349</strain>
    </source>
</reference>
<proteinExistence type="predicted"/>
<evidence type="ECO:0000313" key="2">
    <source>
        <dbReference type="Proteomes" id="UP000184172"/>
    </source>
</evidence>
<gene>
    <name evidence="1" type="ORF">SAMN04487908_11059</name>
</gene>
<evidence type="ECO:0000313" key="1">
    <source>
        <dbReference type="EMBL" id="SHJ15147.1"/>
    </source>
</evidence>
<dbReference type="Proteomes" id="UP000184172">
    <property type="component" value="Unassembled WGS sequence"/>
</dbReference>
<dbReference type="EMBL" id="FQYV01000010">
    <property type="protein sequence ID" value="SHJ15147.1"/>
    <property type="molecule type" value="Genomic_DNA"/>
</dbReference>
<organism evidence="1 2">
    <name type="scientific">Aequorivita viscosa</name>
    <dbReference type="NCBI Taxonomy" id="797419"/>
    <lineage>
        <taxon>Bacteria</taxon>
        <taxon>Pseudomonadati</taxon>
        <taxon>Bacteroidota</taxon>
        <taxon>Flavobacteriia</taxon>
        <taxon>Flavobacteriales</taxon>
        <taxon>Flavobacteriaceae</taxon>
        <taxon>Aequorivita</taxon>
    </lineage>
</organism>
<keyword evidence="2" id="KW-1185">Reference proteome</keyword>
<dbReference type="STRING" id="797419.SAMN05216556_11075"/>